<comment type="subcellular location">
    <subcellularLocation>
        <location evidence="1">Cell projection</location>
        <location evidence="1">Cilium</location>
    </subcellularLocation>
    <subcellularLocation>
        <location evidence="2">Cytoplasm</location>
    </subcellularLocation>
</comment>
<evidence type="ECO:0000256" key="2">
    <source>
        <dbReference type="ARBA" id="ARBA00004496"/>
    </source>
</evidence>
<dbReference type="AlphaFoldDB" id="A0A7S2CFI3"/>
<keyword evidence="6" id="KW-0969">Cilium</keyword>
<dbReference type="PANTHER" id="PTHR18849:SF0">
    <property type="entry name" value="CILIA- AND FLAGELLA-ASSOCIATED PROTEIN 410-RELATED"/>
    <property type="match status" value="1"/>
</dbReference>
<keyword evidence="7" id="KW-0966">Cell projection</keyword>
<evidence type="ECO:0000256" key="4">
    <source>
        <dbReference type="ARBA" id="ARBA00022614"/>
    </source>
</evidence>
<dbReference type="Gene3D" id="3.80.10.10">
    <property type="entry name" value="Ribonuclease Inhibitor"/>
    <property type="match status" value="1"/>
</dbReference>
<evidence type="ECO:0000313" key="9">
    <source>
        <dbReference type="EMBL" id="CAD9423787.1"/>
    </source>
</evidence>
<dbReference type="FunFam" id="3.80.10.10:FF:000052">
    <property type="entry name" value="Leucine rich repeat containing 6"/>
    <property type="match status" value="1"/>
</dbReference>
<evidence type="ECO:0000256" key="7">
    <source>
        <dbReference type="ARBA" id="ARBA00023273"/>
    </source>
</evidence>
<organism evidence="9">
    <name type="scientific">Florenciella parvula</name>
    <dbReference type="NCBI Taxonomy" id="236787"/>
    <lineage>
        <taxon>Eukaryota</taxon>
        <taxon>Sar</taxon>
        <taxon>Stramenopiles</taxon>
        <taxon>Ochrophyta</taxon>
        <taxon>Dictyochophyceae</taxon>
        <taxon>Florenciellales</taxon>
        <taxon>Florenciella</taxon>
    </lineage>
</organism>
<reference evidence="9" key="1">
    <citation type="submission" date="2021-01" db="EMBL/GenBank/DDBJ databases">
        <authorList>
            <person name="Corre E."/>
            <person name="Pelletier E."/>
            <person name="Niang G."/>
            <person name="Scheremetjew M."/>
            <person name="Finn R."/>
            <person name="Kale V."/>
            <person name="Holt S."/>
            <person name="Cochrane G."/>
            <person name="Meng A."/>
            <person name="Brown T."/>
            <person name="Cohen L."/>
        </authorList>
    </citation>
    <scope>NUCLEOTIDE SEQUENCE</scope>
    <source>
        <strain evidence="9">RCC1693</strain>
    </source>
</reference>
<protein>
    <submittedName>
        <fullName evidence="9">Uncharacterized protein</fullName>
    </submittedName>
</protein>
<keyword evidence="3" id="KW-0963">Cytoplasm</keyword>
<evidence type="ECO:0000256" key="6">
    <source>
        <dbReference type="ARBA" id="ARBA00023069"/>
    </source>
</evidence>
<dbReference type="GO" id="GO:0005737">
    <property type="term" value="C:cytoplasm"/>
    <property type="evidence" value="ECO:0007669"/>
    <property type="project" value="UniProtKB-SubCell"/>
</dbReference>
<dbReference type="PROSITE" id="PS51450">
    <property type="entry name" value="LRR"/>
    <property type="match status" value="2"/>
</dbReference>
<dbReference type="InterPro" id="IPR001611">
    <property type="entry name" value="Leu-rich_rpt"/>
</dbReference>
<dbReference type="SMART" id="SM00365">
    <property type="entry name" value="LRR_SD22"/>
    <property type="match status" value="2"/>
</dbReference>
<dbReference type="Pfam" id="PF14580">
    <property type="entry name" value="LRR_9"/>
    <property type="match status" value="1"/>
</dbReference>
<keyword evidence="4" id="KW-0433">Leucine-rich repeat</keyword>
<evidence type="ECO:0000256" key="3">
    <source>
        <dbReference type="ARBA" id="ARBA00022490"/>
    </source>
</evidence>
<accession>A0A7S2CFI3</accession>
<name>A0A7S2CFI3_9STRA</name>
<feature type="non-terminal residue" evidence="9">
    <location>
        <position position="174"/>
    </location>
</feature>
<gene>
    <name evidence="9" type="ORF">FPAR1323_LOCUS10647</name>
</gene>
<evidence type="ECO:0000256" key="5">
    <source>
        <dbReference type="ARBA" id="ARBA00022737"/>
    </source>
</evidence>
<comment type="similarity">
    <text evidence="8">Belongs to the tilB family.</text>
</comment>
<evidence type="ECO:0000256" key="1">
    <source>
        <dbReference type="ARBA" id="ARBA00004138"/>
    </source>
</evidence>
<proteinExistence type="inferred from homology"/>
<sequence>MPHLTRALIRKRAEHNEGIISSLEEISLHQEELEGIREVLGTTCRKLKIVYLQNNIIPKMENLHHLKELEYLNLALNNIQKIEGLERCEFLNKLDLTVNFIDFDHLEESIDQLVSRQHLRELYMMGNPSQMDWDPGFKDYVIHRLPQLESLDGTHITKSMRIVAAQAYPRLEGE</sequence>
<dbReference type="InterPro" id="IPR032675">
    <property type="entry name" value="LRR_dom_sf"/>
</dbReference>
<dbReference type="PANTHER" id="PTHR18849">
    <property type="entry name" value="LEUCINE RICH REPEAT PROTEIN"/>
    <property type="match status" value="1"/>
</dbReference>
<dbReference type="EMBL" id="HBGT01020272">
    <property type="protein sequence ID" value="CAD9423787.1"/>
    <property type="molecule type" value="Transcribed_RNA"/>
</dbReference>
<dbReference type="GO" id="GO:0005929">
    <property type="term" value="C:cilium"/>
    <property type="evidence" value="ECO:0007669"/>
    <property type="project" value="UniProtKB-SubCell"/>
</dbReference>
<evidence type="ECO:0000256" key="8">
    <source>
        <dbReference type="ARBA" id="ARBA00049982"/>
    </source>
</evidence>
<dbReference type="SUPFAM" id="SSF52058">
    <property type="entry name" value="L domain-like"/>
    <property type="match status" value="1"/>
</dbReference>
<keyword evidence="5" id="KW-0677">Repeat</keyword>